<name>A0A9N8HTA6_9STRA</name>
<evidence type="ECO:0000313" key="3">
    <source>
        <dbReference type="Proteomes" id="UP001153069"/>
    </source>
</evidence>
<accession>A0A9N8HTA6</accession>
<organism evidence="2 3">
    <name type="scientific">Seminavis robusta</name>
    <dbReference type="NCBI Taxonomy" id="568900"/>
    <lineage>
        <taxon>Eukaryota</taxon>
        <taxon>Sar</taxon>
        <taxon>Stramenopiles</taxon>
        <taxon>Ochrophyta</taxon>
        <taxon>Bacillariophyta</taxon>
        <taxon>Bacillariophyceae</taxon>
        <taxon>Bacillariophycidae</taxon>
        <taxon>Naviculales</taxon>
        <taxon>Naviculaceae</taxon>
        <taxon>Seminavis</taxon>
    </lineage>
</organism>
<proteinExistence type="predicted"/>
<dbReference type="Proteomes" id="UP001153069">
    <property type="component" value="Unassembled WGS sequence"/>
</dbReference>
<sequence length="282" mass="30689">MNDGQECKRSAAKHIVVTKMRLSRCLLPLASTVSYCFHPGSAANLSAFVSNTTAGGGKSTGRHMTSGDDAGRSPLDHEYPGTAVERMLNIRARVAQLAKGDDLFQPWEDVRRRILWAGGLKDLTNVRPGEGYTGHAFNDFNHVDLTAMMPVDSQNNGEIRGIARGNFLGKGIRVASLPELGSGGSWSTCALGCNKDPPQDVAHIQFQSRIAFKLVWVPNENFDTFVLVDDDGRQLAHGKPSDGPAGLPNLRERQRNYQIVAGSKYAKEAEALARENSVKDEL</sequence>
<comment type="caution">
    <text evidence="2">The sequence shown here is derived from an EMBL/GenBank/DDBJ whole genome shotgun (WGS) entry which is preliminary data.</text>
</comment>
<keyword evidence="3" id="KW-1185">Reference proteome</keyword>
<feature type="region of interest" description="Disordered" evidence="1">
    <location>
        <begin position="54"/>
        <end position="74"/>
    </location>
</feature>
<gene>
    <name evidence="2" type="ORF">SEMRO_1636_G287600.1</name>
</gene>
<reference evidence="2" key="1">
    <citation type="submission" date="2020-06" db="EMBL/GenBank/DDBJ databases">
        <authorList>
            <consortium name="Plant Systems Biology data submission"/>
        </authorList>
    </citation>
    <scope>NUCLEOTIDE SEQUENCE</scope>
    <source>
        <strain evidence="2">D6</strain>
    </source>
</reference>
<dbReference type="AlphaFoldDB" id="A0A9N8HTA6"/>
<protein>
    <submittedName>
        <fullName evidence="2">Uncharacterized protein</fullName>
    </submittedName>
</protein>
<evidence type="ECO:0000313" key="2">
    <source>
        <dbReference type="EMBL" id="CAB9525146.1"/>
    </source>
</evidence>
<evidence type="ECO:0000256" key="1">
    <source>
        <dbReference type="SAM" id="MobiDB-lite"/>
    </source>
</evidence>
<dbReference type="EMBL" id="CAICTM010001634">
    <property type="protein sequence ID" value="CAB9525146.1"/>
    <property type="molecule type" value="Genomic_DNA"/>
</dbReference>
<feature type="compositionally biased region" description="Basic and acidic residues" evidence="1">
    <location>
        <begin position="65"/>
        <end position="74"/>
    </location>
</feature>
<dbReference type="OrthoDB" id="10259631at2759"/>